<dbReference type="GO" id="GO:0008270">
    <property type="term" value="F:zinc ion binding"/>
    <property type="evidence" value="ECO:0007669"/>
    <property type="project" value="InterPro"/>
</dbReference>
<dbReference type="SUPFAM" id="SSF117839">
    <property type="entry name" value="WWE domain"/>
    <property type="match status" value="1"/>
</dbReference>
<feature type="compositionally biased region" description="Low complexity" evidence="5">
    <location>
        <begin position="120"/>
        <end position="131"/>
    </location>
</feature>
<dbReference type="Pfam" id="PF02825">
    <property type="entry name" value="WWE"/>
    <property type="match status" value="1"/>
</dbReference>
<dbReference type="InterPro" id="IPR004170">
    <property type="entry name" value="WWE_dom"/>
</dbReference>
<name>A0A812Q8W7_9DINO</name>
<dbReference type="GO" id="GO:0005634">
    <property type="term" value="C:nucleus"/>
    <property type="evidence" value="ECO:0007669"/>
    <property type="project" value="UniProtKB-SubCell"/>
</dbReference>
<keyword evidence="2" id="KW-0539">Nucleus</keyword>
<proteinExistence type="inferred from homology"/>
<evidence type="ECO:0000313" key="8">
    <source>
        <dbReference type="Proteomes" id="UP000604046"/>
    </source>
</evidence>
<dbReference type="InterPro" id="IPR018123">
    <property type="entry name" value="WWE-dom_subgr"/>
</dbReference>
<organism evidence="7 8">
    <name type="scientific">Symbiodinium natans</name>
    <dbReference type="NCBI Taxonomy" id="878477"/>
    <lineage>
        <taxon>Eukaryota</taxon>
        <taxon>Sar</taxon>
        <taxon>Alveolata</taxon>
        <taxon>Dinophyceae</taxon>
        <taxon>Suessiales</taxon>
        <taxon>Symbiodiniaceae</taxon>
        <taxon>Symbiodinium</taxon>
    </lineage>
</organism>
<dbReference type="Pfam" id="PF00644">
    <property type="entry name" value="PARP"/>
    <property type="match status" value="1"/>
</dbReference>
<dbReference type="GO" id="GO:1990404">
    <property type="term" value="F:NAD+-protein mono-ADP-ribosyltransferase activity"/>
    <property type="evidence" value="ECO:0007669"/>
    <property type="project" value="TreeGrafter"/>
</dbReference>
<dbReference type="Gene3D" id="3.90.228.10">
    <property type="match status" value="1"/>
</dbReference>
<comment type="subcellular location">
    <subcellularLocation>
        <location evidence="1">Nucleus</location>
    </subcellularLocation>
</comment>
<dbReference type="InterPro" id="IPR037197">
    <property type="entry name" value="WWE_dom_sf"/>
</dbReference>
<feature type="coiled-coil region" evidence="4">
    <location>
        <begin position="173"/>
        <end position="214"/>
    </location>
</feature>
<dbReference type="InterPro" id="IPR051712">
    <property type="entry name" value="ARTD-AVP"/>
</dbReference>
<evidence type="ECO:0000256" key="2">
    <source>
        <dbReference type="ARBA" id="ARBA00023242"/>
    </source>
</evidence>
<dbReference type="SUPFAM" id="SSF56399">
    <property type="entry name" value="ADP-ribosylation"/>
    <property type="match status" value="1"/>
</dbReference>
<evidence type="ECO:0000256" key="3">
    <source>
        <dbReference type="ARBA" id="ARBA00024347"/>
    </source>
</evidence>
<feature type="domain" description="WWE" evidence="6">
    <location>
        <begin position="212"/>
        <end position="289"/>
    </location>
</feature>
<protein>
    <submittedName>
        <fullName evidence="7">Tnks protein</fullName>
    </submittedName>
</protein>
<feature type="region of interest" description="Disordered" evidence="5">
    <location>
        <begin position="120"/>
        <end position="154"/>
    </location>
</feature>
<dbReference type="AlphaFoldDB" id="A0A812Q8W7"/>
<keyword evidence="4" id="KW-0175">Coiled coil</keyword>
<evidence type="ECO:0000259" key="6">
    <source>
        <dbReference type="PROSITE" id="PS50918"/>
    </source>
</evidence>
<dbReference type="GO" id="GO:0003950">
    <property type="term" value="F:NAD+ poly-ADP-ribosyltransferase activity"/>
    <property type="evidence" value="ECO:0007669"/>
    <property type="project" value="InterPro"/>
</dbReference>
<evidence type="ECO:0000256" key="5">
    <source>
        <dbReference type="SAM" id="MobiDB-lite"/>
    </source>
</evidence>
<dbReference type="PANTHER" id="PTHR45740">
    <property type="entry name" value="POLY [ADP-RIBOSE] POLYMERASE"/>
    <property type="match status" value="1"/>
</dbReference>
<keyword evidence="8" id="KW-1185">Reference proteome</keyword>
<dbReference type="Gene3D" id="3.30.720.50">
    <property type="match status" value="1"/>
</dbReference>
<dbReference type="Proteomes" id="UP000604046">
    <property type="component" value="Unassembled WGS sequence"/>
</dbReference>
<dbReference type="PROSITE" id="PS50918">
    <property type="entry name" value="WWE"/>
    <property type="match status" value="1"/>
</dbReference>
<comment type="similarity">
    <text evidence="3">Belongs to the ARTD/PARP family.</text>
</comment>
<feature type="compositionally biased region" description="Basic and acidic residues" evidence="5">
    <location>
        <begin position="133"/>
        <end position="154"/>
    </location>
</feature>
<evidence type="ECO:0000313" key="7">
    <source>
        <dbReference type="EMBL" id="CAE7383933.1"/>
    </source>
</evidence>
<reference evidence="7" key="1">
    <citation type="submission" date="2021-02" db="EMBL/GenBank/DDBJ databases">
        <authorList>
            <person name="Dougan E. K."/>
            <person name="Rhodes N."/>
            <person name="Thang M."/>
            <person name="Chan C."/>
        </authorList>
    </citation>
    <scope>NUCLEOTIDE SEQUENCE</scope>
</reference>
<sequence length="558" mass="63214">MASDLKGCGKVSQNQSARPKDEVLKEIQQVLSQNRVLQIEFFDFRVRQYLHALFGTGGRPRLRAALAMVHARTLHRTKQDVKNWPAYLVTLLKNFDPDKATEEWLWKQPRAETALGEVNSALSSASTTPPTCDKTDHEGDETESSKGEADDSFDETQRYLREQGKLLQKEIGIQHLATKLQEKQDHADHLEKKLEEMQATIDNLLGQLVEKKADAQTTGTRAGEERWQFQGDDGEWRSFPDDANSELMRQFREGQWHCTIKIRGKVYSVNLKEGWQMNQQTSRMRWIRCFFEVPKHWKLTDEEALSFFNPVGAGVLPATAQAVADSQVVWRLERLLNQARARHDGSSCMCSHGSSRFLVVEAFQVKNLHLWRRYQRFVQSMREKHLLHGLSPEPCPALGQALAEFAWDLDVDEASDERLLLHGTRDLETAGKIAVEGFDNRVWERSGLYGRGSYFACQSCKSAQYASSFGTHHKASFDAMGTILLARVAIGHPFFAEGPCKERTRPPEKYGVRADSIVAMPGIPNGLPGPSGVQGHMEVVTFDPAQAYPEFIVRFIEQ</sequence>
<dbReference type="EMBL" id="CAJNDS010002230">
    <property type="protein sequence ID" value="CAE7383933.1"/>
    <property type="molecule type" value="Genomic_DNA"/>
</dbReference>
<evidence type="ECO:0000256" key="1">
    <source>
        <dbReference type="ARBA" id="ARBA00004123"/>
    </source>
</evidence>
<dbReference type="OrthoDB" id="420135at2759"/>
<accession>A0A812Q8W7</accession>
<evidence type="ECO:0000256" key="4">
    <source>
        <dbReference type="SAM" id="Coils"/>
    </source>
</evidence>
<gene>
    <name evidence="7" type="primary">Tnks</name>
    <name evidence="7" type="ORF">SNAT2548_LOCUS20945</name>
</gene>
<dbReference type="PANTHER" id="PTHR45740:SF2">
    <property type="entry name" value="POLY [ADP-RIBOSE] POLYMERASE"/>
    <property type="match status" value="1"/>
</dbReference>
<dbReference type="SMART" id="SM00678">
    <property type="entry name" value="WWE"/>
    <property type="match status" value="1"/>
</dbReference>
<dbReference type="InterPro" id="IPR012317">
    <property type="entry name" value="Poly(ADP-ribose)pol_cat_dom"/>
</dbReference>
<comment type="caution">
    <text evidence="7">The sequence shown here is derived from an EMBL/GenBank/DDBJ whole genome shotgun (WGS) entry which is preliminary data.</text>
</comment>